<keyword evidence="3" id="KW-1185">Reference proteome</keyword>
<gene>
    <name evidence="2" type="ORF">EJ05DRAFT_512264</name>
</gene>
<organism evidence="2 3">
    <name type="scientific">Pseudovirgaria hyperparasitica</name>
    <dbReference type="NCBI Taxonomy" id="470096"/>
    <lineage>
        <taxon>Eukaryota</taxon>
        <taxon>Fungi</taxon>
        <taxon>Dikarya</taxon>
        <taxon>Ascomycota</taxon>
        <taxon>Pezizomycotina</taxon>
        <taxon>Dothideomycetes</taxon>
        <taxon>Dothideomycetes incertae sedis</taxon>
        <taxon>Acrospermales</taxon>
        <taxon>Acrospermaceae</taxon>
        <taxon>Pseudovirgaria</taxon>
    </lineage>
</organism>
<evidence type="ECO:0000313" key="3">
    <source>
        <dbReference type="Proteomes" id="UP000799437"/>
    </source>
</evidence>
<evidence type="ECO:0000256" key="1">
    <source>
        <dbReference type="SAM" id="MobiDB-lite"/>
    </source>
</evidence>
<feature type="compositionally biased region" description="Basic residues" evidence="1">
    <location>
        <begin position="165"/>
        <end position="176"/>
    </location>
</feature>
<dbReference type="RefSeq" id="XP_033599085.1">
    <property type="nucleotide sequence ID" value="XM_033748315.1"/>
</dbReference>
<feature type="compositionally biased region" description="Basic and acidic residues" evidence="1">
    <location>
        <begin position="177"/>
        <end position="197"/>
    </location>
</feature>
<protein>
    <submittedName>
        <fullName evidence="2">Uncharacterized protein</fullName>
    </submittedName>
</protein>
<dbReference type="Proteomes" id="UP000799437">
    <property type="component" value="Unassembled WGS sequence"/>
</dbReference>
<reference evidence="2" key="1">
    <citation type="journal article" date="2020" name="Stud. Mycol.">
        <title>101 Dothideomycetes genomes: a test case for predicting lifestyles and emergence of pathogens.</title>
        <authorList>
            <person name="Haridas S."/>
            <person name="Albert R."/>
            <person name="Binder M."/>
            <person name="Bloem J."/>
            <person name="Labutti K."/>
            <person name="Salamov A."/>
            <person name="Andreopoulos B."/>
            <person name="Baker S."/>
            <person name="Barry K."/>
            <person name="Bills G."/>
            <person name="Bluhm B."/>
            <person name="Cannon C."/>
            <person name="Castanera R."/>
            <person name="Culley D."/>
            <person name="Daum C."/>
            <person name="Ezra D."/>
            <person name="Gonzalez J."/>
            <person name="Henrissat B."/>
            <person name="Kuo A."/>
            <person name="Liang C."/>
            <person name="Lipzen A."/>
            <person name="Lutzoni F."/>
            <person name="Magnuson J."/>
            <person name="Mondo S."/>
            <person name="Nolan M."/>
            <person name="Ohm R."/>
            <person name="Pangilinan J."/>
            <person name="Park H.-J."/>
            <person name="Ramirez L."/>
            <person name="Alfaro M."/>
            <person name="Sun H."/>
            <person name="Tritt A."/>
            <person name="Yoshinaga Y."/>
            <person name="Zwiers L.-H."/>
            <person name="Turgeon B."/>
            <person name="Goodwin S."/>
            <person name="Spatafora J."/>
            <person name="Crous P."/>
            <person name="Grigoriev I."/>
        </authorList>
    </citation>
    <scope>NUCLEOTIDE SEQUENCE</scope>
    <source>
        <strain evidence="2">CBS 121739</strain>
    </source>
</reference>
<proteinExistence type="predicted"/>
<dbReference type="AlphaFoldDB" id="A0A6A6W3N8"/>
<feature type="region of interest" description="Disordered" evidence="1">
    <location>
        <begin position="85"/>
        <end position="204"/>
    </location>
</feature>
<dbReference type="EMBL" id="ML996575">
    <property type="protein sequence ID" value="KAF2756634.1"/>
    <property type="molecule type" value="Genomic_DNA"/>
</dbReference>
<evidence type="ECO:0000313" key="2">
    <source>
        <dbReference type="EMBL" id="KAF2756634.1"/>
    </source>
</evidence>
<accession>A0A6A6W3N8</accession>
<dbReference type="GeneID" id="54489369"/>
<name>A0A6A6W3N8_9PEZI</name>
<feature type="compositionally biased region" description="Gly residues" evidence="1">
    <location>
        <begin position="152"/>
        <end position="164"/>
    </location>
</feature>
<sequence>MSQLPFQWPTNLFRAPLTKDVSKNVIGVCRSFHASQFQRDEANDSRGPSSSTPDRIARSQLAARQISNLQAARGFQRKGLRGGVFKSGAVQSPPLHMRNAGPVVRPVTDPSQKTPNVGFVIRRTTEPAQRMNRSPGRLLSRPTSSPQMRAPQGGGGRGRGATRGGRGRRGNRGNRGRGRELQREGYTEPADEGIHPDEIEDGDELSNTMVRFLREEHERVKGEKPYQLEKPDAGALLDETRTSLPPMPWSLQKIPARKLLTQYLEGTTPMAWSPFAMPLGKSEHLDAKRMISGLLVHFEPKAGGPPDRTMNKQMGLINQRAMSKAMTKLREYEATRMKAEGIKVDETVRFKSIPKHLREETTMRVLAGQYELSSSKDEESGENASKDPLVKNVVTRALQVNPSYDMTKMDAFMNVVDGLIAGKPRGKAPKMGIT</sequence>